<gene>
    <name evidence="1" type="ORF">J2W83_004168</name>
</gene>
<comment type="caution">
    <text evidence="1">The sequence shown here is derived from an EMBL/GenBank/DDBJ whole genome shotgun (WGS) entry which is preliminary data.</text>
</comment>
<reference evidence="1" key="1">
    <citation type="submission" date="2023-07" db="EMBL/GenBank/DDBJ databases">
        <title>Sorghum-associated microbial communities from plants grown in Nebraska, USA.</title>
        <authorList>
            <person name="Schachtman D."/>
        </authorList>
    </citation>
    <scope>NUCLEOTIDE SEQUENCE</scope>
    <source>
        <strain evidence="1">BE56</strain>
    </source>
</reference>
<dbReference type="Proteomes" id="UP001259587">
    <property type="component" value="Unassembled WGS sequence"/>
</dbReference>
<name>A0ACC6K827_9PSED</name>
<protein>
    <submittedName>
        <fullName evidence="1">Uncharacterized protein</fullName>
    </submittedName>
</protein>
<evidence type="ECO:0000313" key="1">
    <source>
        <dbReference type="EMBL" id="MDR6714532.1"/>
    </source>
</evidence>
<evidence type="ECO:0000313" key="2">
    <source>
        <dbReference type="Proteomes" id="UP001259587"/>
    </source>
</evidence>
<proteinExistence type="predicted"/>
<dbReference type="EMBL" id="JAVDTH010000030">
    <property type="protein sequence ID" value="MDR6714532.1"/>
    <property type="molecule type" value="Genomic_DNA"/>
</dbReference>
<sequence>MNEPSPPGPALATALVMLSRARLFDERLYQPLGNHPHKESTS</sequence>
<accession>A0ACC6K827</accession>
<organism evidence="1 2">
    <name type="scientific">Pseudomonas hunanensis</name>
    <dbReference type="NCBI Taxonomy" id="1247546"/>
    <lineage>
        <taxon>Bacteria</taxon>
        <taxon>Pseudomonadati</taxon>
        <taxon>Pseudomonadota</taxon>
        <taxon>Gammaproteobacteria</taxon>
        <taxon>Pseudomonadales</taxon>
        <taxon>Pseudomonadaceae</taxon>
        <taxon>Pseudomonas</taxon>
    </lineage>
</organism>
<keyword evidence="2" id="KW-1185">Reference proteome</keyword>